<organism evidence="4 5">
    <name type="scientific">Rhamnella rubrinervis</name>
    <dbReference type="NCBI Taxonomy" id="2594499"/>
    <lineage>
        <taxon>Eukaryota</taxon>
        <taxon>Viridiplantae</taxon>
        <taxon>Streptophyta</taxon>
        <taxon>Embryophyta</taxon>
        <taxon>Tracheophyta</taxon>
        <taxon>Spermatophyta</taxon>
        <taxon>Magnoliopsida</taxon>
        <taxon>eudicotyledons</taxon>
        <taxon>Gunneridae</taxon>
        <taxon>Pentapetalae</taxon>
        <taxon>rosids</taxon>
        <taxon>fabids</taxon>
        <taxon>Rosales</taxon>
        <taxon>Rhamnaceae</taxon>
        <taxon>rhamnoid group</taxon>
        <taxon>Rhamneae</taxon>
        <taxon>Rhamnella</taxon>
    </lineage>
</organism>
<dbReference type="GO" id="GO:0005634">
    <property type="term" value="C:nucleus"/>
    <property type="evidence" value="ECO:0007669"/>
    <property type="project" value="TreeGrafter"/>
</dbReference>
<dbReference type="InterPro" id="IPR051132">
    <property type="entry name" value="3-5_Exonuclease_domain"/>
</dbReference>
<dbReference type="OrthoDB" id="446462at2759"/>
<dbReference type="PANTHER" id="PTHR13620">
    <property type="entry name" value="3-5 EXONUCLEASE"/>
    <property type="match status" value="1"/>
</dbReference>
<dbReference type="GO" id="GO:0006139">
    <property type="term" value="P:nucleobase-containing compound metabolic process"/>
    <property type="evidence" value="ECO:0007669"/>
    <property type="project" value="InterPro"/>
</dbReference>
<reference evidence="4" key="1">
    <citation type="submission" date="2020-03" db="EMBL/GenBank/DDBJ databases">
        <title>A high-quality chromosome-level genome assembly of a woody plant with both climbing and erect habits, Rhamnella rubrinervis.</title>
        <authorList>
            <person name="Lu Z."/>
            <person name="Yang Y."/>
            <person name="Zhu X."/>
            <person name="Sun Y."/>
        </authorList>
    </citation>
    <scope>NUCLEOTIDE SEQUENCE</scope>
    <source>
        <strain evidence="4">BYM</strain>
        <tissue evidence="4">Leaf</tissue>
    </source>
</reference>
<dbReference type="InterPro" id="IPR036397">
    <property type="entry name" value="RNaseH_sf"/>
</dbReference>
<protein>
    <recommendedName>
        <fullName evidence="3">3'-5' exonuclease domain-containing protein</fullName>
    </recommendedName>
</protein>
<accession>A0A8K0MTH7</accession>
<evidence type="ECO:0000313" key="4">
    <source>
        <dbReference type="EMBL" id="KAF3457010.1"/>
    </source>
</evidence>
<dbReference type="SUPFAM" id="SSF53098">
    <property type="entry name" value="Ribonuclease H-like"/>
    <property type="match status" value="1"/>
</dbReference>
<dbReference type="AlphaFoldDB" id="A0A8K0MTH7"/>
<dbReference type="Gene3D" id="3.30.420.10">
    <property type="entry name" value="Ribonuclease H-like superfamily/Ribonuclease H"/>
    <property type="match status" value="1"/>
</dbReference>
<dbReference type="Pfam" id="PF01612">
    <property type="entry name" value="DNA_pol_A_exo1"/>
    <property type="match status" value="1"/>
</dbReference>
<name>A0A8K0MTH7_9ROSA</name>
<dbReference type="FunFam" id="3.30.420.10:FF:000054">
    <property type="entry name" value="Werner Syndrome-like exonuclease"/>
    <property type="match status" value="1"/>
</dbReference>
<dbReference type="EMBL" id="VOIH02000001">
    <property type="protein sequence ID" value="KAF3457010.1"/>
    <property type="molecule type" value="Genomic_DNA"/>
</dbReference>
<dbReference type="Proteomes" id="UP000796880">
    <property type="component" value="Unassembled WGS sequence"/>
</dbReference>
<keyword evidence="2" id="KW-0378">Hydrolase</keyword>
<sequence>MALYLVNFSGSVIHTTVTSSAEDVDRWLSKLYHAHSRRWTSTSLVGLDIEWRPYYPPSDRNPVAIMQICIGHHCLIFQLLHANTVPESLVHFLANPVFTFVGVGVKDDADKLLDDYKLGVGCTLDLAQTAAEKFQVADFGRRGLKRLAMELIGKDMEKPKHVTLSDWDTKKLSYEQIEYASIDAYVSFELGMFLMNYSRPRRSSNLVHGCQPYFHQPIIADHHFAASRQYLPHDRCVLVRPVFVYHAPPTIQFGRIS</sequence>
<evidence type="ECO:0000256" key="2">
    <source>
        <dbReference type="ARBA" id="ARBA00022801"/>
    </source>
</evidence>
<keyword evidence="1" id="KW-0540">Nuclease</keyword>
<keyword evidence="5" id="KW-1185">Reference proteome</keyword>
<evidence type="ECO:0000313" key="5">
    <source>
        <dbReference type="Proteomes" id="UP000796880"/>
    </source>
</evidence>
<proteinExistence type="predicted"/>
<gene>
    <name evidence="4" type="ORF">FNV43_RR01667</name>
</gene>
<dbReference type="InterPro" id="IPR002562">
    <property type="entry name" value="3'-5'_exonuclease_dom"/>
</dbReference>
<feature type="domain" description="3'-5' exonuclease" evidence="3">
    <location>
        <begin position="15"/>
        <end position="199"/>
    </location>
</feature>
<dbReference type="CDD" id="cd06141">
    <property type="entry name" value="WRN_exo"/>
    <property type="match status" value="1"/>
</dbReference>
<dbReference type="PANTHER" id="PTHR13620:SF76">
    <property type="entry name" value="WERNER SYNDROME-LIKE EXONUCLEASE"/>
    <property type="match status" value="1"/>
</dbReference>
<dbReference type="GO" id="GO:0008408">
    <property type="term" value="F:3'-5' exonuclease activity"/>
    <property type="evidence" value="ECO:0007669"/>
    <property type="project" value="InterPro"/>
</dbReference>
<dbReference type="GO" id="GO:0005737">
    <property type="term" value="C:cytoplasm"/>
    <property type="evidence" value="ECO:0007669"/>
    <property type="project" value="TreeGrafter"/>
</dbReference>
<dbReference type="SMART" id="SM00474">
    <property type="entry name" value="35EXOc"/>
    <property type="match status" value="1"/>
</dbReference>
<dbReference type="InterPro" id="IPR012337">
    <property type="entry name" value="RNaseH-like_sf"/>
</dbReference>
<comment type="caution">
    <text evidence="4">The sequence shown here is derived from an EMBL/GenBank/DDBJ whole genome shotgun (WGS) entry which is preliminary data.</text>
</comment>
<evidence type="ECO:0000256" key="1">
    <source>
        <dbReference type="ARBA" id="ARBA00022722"/>
    </source>
</evidence>
<dbReference type="GO" id="GO:0003676">
    <property type="term" value="F:nucleic acid binding"/>
    <property type="evidence" value="ECO:0007669"/>
    <property type="project" value="InterPro"/>
</dbReference>
<evidence type="ECO:0000259" key="3">
    <source>
        <dbReference type="SMART" id="SM00474"/>
    </source>
</evidence>